<dbReference type="STRING" id="121845.A0A3Q0IV36"/>
<evidence type="ECO:0000256" key="1">
    <source>
        <dbReference type="SAM" id="Phobius"/>
    </source>
</evidence>
<dbReference type="GO" id="GO:0015179">
    <property type="term" value="F:L-amino acid transmembrane transporter activity"/>
    <property type="evidence" value="ECO:0007669"/>
    <property type="project" value="TreeGrafter"/>
</dbReference>
<reference evidence="3 4" key="1">
    <citation type="submission" date="2025-04" db="UniProtKB">
        <authorList>
            <consortium name="RefSeq"/>
        </authorList>
    </citation>
    <scope>IDENTIFICATION</scope>
</reference>
<accession>A0A3Q0IV36</accession>
<dbReference type="RefSeq" id="XP_026680136.1">
    <property type="nucleotide sequence ID" value="XM_026824335.1"/>
</dbReference>
<evidence type="ECO:0000313" key="2">
    <source>
        <dbReference type="Proteomes" id="UP000079169"/>
    </source>
</evidence>
<feature type="transmembrane region" description="Helical" evidence="1">
    <location>
        <begin position="75"/>
        <end position="94"/>
    </location>
</feature>
<evidence type="ECO:0000313" key="3">
    <source>
        <dbReference type="RefSeq" id="XP_026680134.1"/>
    </source>
</evidence>
<keyword evidence="1" id="KW-0472">Membrane</keyword>
<feature type="transmembrane region" description="Helical" evidence="1">
    <location>
        <begin position="100"/>
        <end position="120"/>
    </location>
</feature>
<sequence length="154" mass="16966">MPEILTMIQVTKMTPTPAVLTIAFLSLLYLMSSNIFALINYVGFATWLSIGVGVLCLPVLRYTQPDLPRPIKVHLIFPAAYLIASVFVTLVPMMASPVETGIGCLMIATSVPVYMVFIAWRNKPKVFTKSVDASTRFLQKILMVVGKSKSPDKV</sequence>
<proteinExistence type="predicted"/>
<dbReference type="RefSeq" id="XP_026680134.1">
    <property type="nucleotide sequence ID" value="XM_026824333.1"/>
</dbReference>
<dbReference type="InterPro" id="IPR050598">
    <property type="entry name" value="AminoAcid_Transporter"/>
</dbReference>
<keyword evidence="1" id="KW-1133">Transmembrane helix</keyword>
<name>A0A3Q0IV36_DIACI</name>
<dbReference type="Proteomes" id="UP000079169">
    <property type="component" value="Unplaced"/>
</dbReference>
<evidence type="ECO:0000313" key="5">
    <source>
        <dbReference type="RefSeq" id="XP_026680136.1"/>
    </source>
</evidence>
<dbReference type="PANTHER" id="PTHR11785">
    <property type="entry name" value="AMINO ACID TRANSPORTER"/>
    <property type="match status" value="1"/>
</dbReference>
<dbReference type="PANTHER" id="PTHR11785:SF531">
    <property type="entry name" value="LARGE NEUTRAL AMINO ACIDS TRANSPORTER SMALL SUBUNIT 1"/>
    <property type="match status" value="1"/>
</dbReference>
<feature type="transmembrane region" description="Helical" evidence="1">
    <location>
        <begin position="45"/>
        <end position="63"/>
    </location>
</feature>
<protein>
    <submittedName>
        <fullName evidence="3 4">Cystine/glutamate transporter-like</fullName>
    </submittedName>
</protein>
<gene>
    <name evidence="3 4 5" type="primary">LOC113467873</name>
</gene>
<dbReference type="Gene3D" id="1.20.1740.10">
    <property type="entry name" value="Amino acid/polyamine transporter I"/>
    <property type="match status" value="1"/>
</dbReference>
<evidence type="ECO:0000313" key="4">
    <source>
        <dbReference type="RefSeq" id="XP_026680135.1"/>
    </source>
</evidence>
<keyword evidence="1" id="KW-0812">Transmembrane</keyword>
<keyword evidence="2" id="KW-1185">Reference proteome</keyword>
<dbReference type="GeneID" id="113467873"/>
<dbReference type="RefSeq" id="XP_026680135.1">
    <property type="nucleotide sequence ID" value="XM_026824334.1"/>
</dbReference>
<dbReference type="PaxDb" id="121845-A0A3Q0IV36"/>
<dbReference type="AlphaFoldDB" id="A0A3Q0IV36"/>
<feature type="transmembrane region" description="Helical" evidence="1">
    <location>
        <begin position="20"/>
        <end position="39"/>
    </location>
</feature>
<dbReference type="KEGG" id="dci:113467873"/>
<organism evidence="2 5">
    <name type="scientific">Diaphorina citri</name>
    <name type="common">Asian citrus psyllid</name>
    <dbReference type="NCBI Taxonomy" id="121845"/>
    <lineage>
        <taxon>Eukaryota</taxon>
        <taxon>Metazoa</taxon>
        <taxon>Ecdysozoa</taxon>
        <taxon>Arthropoda</taxon>
        <taxon>Hexapoda</taxon>
        <taxon>Insecta</taxon>
        <taxon>Pterygota</taxon>
        <taxon>Neoptera</taxon>
        <taxon>Paraneoptera</taxon>
        <taxon>Hemiptera</taxon>
        <taxon>Sternorrhyncha</taxon>
        <taxon>Psylloidea</taxon>
        <taxon>Psyllidae</taxon>
        <taxon>Diaphorininae</taxon>
        <taxon>Diaphorina</taxon>
    </lineage>
</organism>